<evidence type="ECO:0000313" key="2">
    <source>
        <dbReference type="EMBL" id="GAA1561001.1"/>
    </source>
</evidence>
<evidence type="ECO:0000313" key="3">
    <source>
        <dbReference type="Proteomes" id="UP001501470"/>
    </source>
</evidence>
<comment type="caution">
    <text evidence="2">The sequence shown here is derived from an EMBL/GenBank/DDBJ whole genome shotgun (WGS) entry which is preliminary data.</text>
</comment>
<accession>A0ABN2CRC9</accession>
<dbReference type="InterPro" id="IPR047789">
    <property type="entry name" value="CU044_5270-like"/>
</dbReference>
<feature type="region of interest" description="Disordered" evidence="1">
    <location>
        <begin position="133"/>
        <end position="159"/>
    </location>
</feature>
<reference evidence="2 3" key="1">
    <citation type="journal article" date="2019" name="Int. J. Syst. Evol. Microbiol.">
        <title>The Global Catalogue of Microorganisms (GCM) 10K type strain sequencing project: providing services to taxonomists for standard genome sequencing and annotation.</title>
        <authorList>
            <consortium name="The Broad Institute Genomics Platform"/>
            <consortium name="The Broad Institute Genome Sequencing Center for Infectious Disease"/>
            <person name="Wu L."/>
            <person name="Ma J."/>
        </authorList>
    </citation>
    <scope>NUCLEOTIDE SEQUENCE [LARGE SCALE GENOMIC DNA]</scope>
    <source>
        <strain evidence="2 3">JCM 15933</strain>
    </source>
</reference>
<gene>
    <name evidence="2" type="ORF">GCM10009827_097890</name>
</gene>
<name>A0ABN2CRC9_9ACTN</name>
<evidence type="ECO:0000256" key="1">
    <source>
        <dbReference type="SAM" id="MobiDB-lite"/>
    </source>
</evidence>
<dbReference type="NCBIfam" id="NF038083">
    <property type="entry name" value="CU044_5270_fam"/>
    <property type="match status" value="1"/>
</dbReference>
<organism evidence="2 3">
    <name type="scientific">Dactylosporangium maewongense</name>
    <dbReference type="NCBI Taxonomy" id="634393"/>
    <lineage>
        <taxon>Bacteria</taxon>
        <taxon>Bacillati</taxon>
        <taxon>Actinomycetota</taxon>
        <taxon>Actinomycetes</taxon>
        <taxon>Micromonosporales</taxon>
        <taxon>Micromonosporaceae</taxon>
        <taxon>Dactylosporangium</taxon>
    </lineage>
</organism>
<sequence length="320" mass="32848">MADVTRAERAFVTAMRASAPRPRSHRPLIFAAGLATAAAAVAVAVMMTSAPTPTPRVAGGSLPAAGSSAPPAVKIRPVSVAELLDLAAAAPGAINPGPGQFVVTESLMSDMAELGEGGRFLYAMKVTTWVASDNSKPGVSRTEQLEPRPYPGQPLPADLPKAGSVDVRVLCPVKGDVTRRDYAYYGTLPADAQGMLKVFARFPGGGADKNHYLWKAGIELAAAPMPAAQHAAVFQALKLIPGATLVGDAQDTAGRTGTAVGRVGPDGWRRDLIFDPVTFAFLGSRTVNESGAQVGGTAQLSVTVADTAPAAQPGPKQEGC</sequence>
<dbReference type="EMBL" id="BAAAQD010000030">
    <property type="protein sequence ID" value="GAA1561001.1"/>
    <property type="molecule type" value="Genomic_DNA"/>
</dbReference>
<proteinExistence type="predicted"/>
<dbReference type="Proteomes" id="UP001501470">
    <property type="component" value="Unassembled WGS sequence"/>
</dbReference>
<keyword evidence="3" id="KW-1185">Reference proteome</keyword>
<protein>
    <submittedName>
        <fullName evidence="2">Uncharacterized protein</fullName>
    </submittedName>
</protein>